<feature type="transmembrane region" description="Helical" evidence="6">
    <location>
        <begin position="194"/>
        <end position="216"/>
    </location>
</feature>
<dbReference type="GeneID" id="63693512"/>
<feature type="transmembrane region" description="Helical" evidence="6">
    <location>
        <begin position="236"/>
        <end position="255"/>
    </location>
</feature>
<evidence type="ECO:0000256" key="1">
    <source>
        <dbReference type="ARBA" id="ARBA00004141"/>
    </source>
</evidence>
<feature type="transmembrane region" description="Helical" evidence="6">
    <location>
        <begin position="68"/>
        <end position="90"/>
    </location>
</feature>
<keyword evidence="8" id="KW-1185">Reference proteome</keyword>
<dbReference type="RefSeq" id="XP_040640446.1">
    <property type="nucleotide sequence ID" value="XM_040778388.1"/>
</dbReference>
<dbReference type="GO" id="GO:0005886">
    <property type="term" value="C:plasma membrane"/>
    <property type="evidence" value="ECO:0007669"/>
    <property type="project" value="TreeGrafter"/>
</dbReference>
<keyword evidence="5 6" id="KW-0472">Membrane</keyword>
<protein>
    <submittedName>
        <fullName evidence="7">NCS1 nucleoside transporter family protein</fullName>
    </submittedName>
</protein>
<organism evidence="7 8">
    <name type="scientific">Aspergillus ruber (strain CBS 135680)</name>
    <dbReference type="NCBI Taxonomy" id="1388766"/>
    <lineage>
        <taxon>Eukaryota</taxon>
        <taxon>Fungi</taxon>
        <taxon>Dikarya</taxon>
        <taxon>Ascomycota</taxon>
        <taxon>Pezizomycotina</taxon>
        <taxon>Eurotiomycetes</taxon>
        <taxon>Eurotiomycetidae</taxon>
        <taxon>Eurotiales</taxon>
        <taxon>Aspergillaceae</taxon>
        <taxon>Aspergillus</taxon>
        <taxon>Aspergillus subgen. Aspergillus</taxon>
    </lineage>
</organism>
<evidence type="ECO:0000313" key="8">
    <source>
        <dbReference type="Proteomes" id="UP000019804"/>
    </source>
</evidence>
<dbReference type="NCBIfam" id="TIGR00800">
    <property type="entry name" value="ncs1"/>
    <property type="match status" value="1"/>
</dbReference>
<dbReference type="HOGENOM" id="CLU_021555_3_1_1"/>
<feature type="transmembrane region" description="Helical" evidence="6">
    <location>
        <begin position="169"/>
        <end position="187"/>
    </location>
</feature>
<dbReference type="InterPro" id="IPR012681">
    <property type="entry name" value="NCS1"/>
</dbReference>
<evidence type="ECO:0000256" key="6">
    <source>
        <dbReference type="SAM" id="Phobius"/>
    </source>
</evidence>
<feature type="transmembrane region" description="Helical" evidence="6">
    <location>
        <begin position="275"/>
        <end position="295"/>
    </location>
</feature>
<name>A0A017SIH1_ASPRC</name>
<evidence type="ECO:0000313" key="7">
    <source>
        <dbReference type="EMBL" id="EYE96758.1"/>
    </source>
</evidence>
<evidence type="ECO:0000256" key="3">
    <source>
        <dbReference type="ARBA" id="ARBA00022692"/>
    </source>
</evidence>
<feature type="transmembrane region" description="Helical" evidence="6">
    <location>
        <begin position="434"/>
        <end position="457"/>
    </location>
</feature>
<keyword evidence="4 6" id="KW-1133">Transmembrane helix</keyword>
<dbReference type="Proteomes" id="UP000019804">
    <property type="component" value="Unassembled WGS sequence"/>
</dbReference>
<comment type="subcellular location">
    <subcellularLocation>
        <location evidence="1">Membrane</location>
        <topology evidence="1">Multi-pass membrane protein</topology>
    </subcellularLocation>
</comment>
<comment type="similarity">
    <text evidence="2">Belongs to the purine-cytosine permease (2.A.39) family.</text>
</comment>
<dbReference type="AlphaFoldDB" id="A0A017SIH1"/>
<dbReference type="PANTHER" id="PTHR30618:SF4">
    <property type="entry name" value="ALLANTOIN PERMEASE"/>
    <property type="match status" value="1"/>
</dbReference>
<dbReference type="InterPro" id="IPR045225">
    <property type="entry name" value="Uracil/uridine/allantoin_perm"/>
</dbReference>
<feature type="transmembrane region" description="Helical" evidence="6">
    <location>
        <begin position="96"/>
        <end position="115"/>
    </location>
</feature>
<dbReference type="CDD" id="cd11482">
    <property type="entry name" value="SLC-NCS1sbd_NRT1-like"/>
    <property type="match status" value="1"/>
</dbReference>
<evidence type="ECO:0000256" key="5">
    <source>
        <dbReference type="ARBA" id="ARBA00023136"/>
    </source>
</evidence>
<dbReference type="GO" id="GO:0015205">
    <property type="term" value="F:nucleobase transmembrane transporter activity"/>
    <property type="evidence" value="ECO:0007669"/>
    <property type="project" value="TreeGrafter"/>
</dbReference>
<feature type="transmembrane region" description="Helical" evidence="6">
    <location>
        <begin position="477"/>
        <end position="500"/>
    </location>
</feature>
<dbReference type="OrthoDB" id="2018619at2759"/>
<gene>
    <name evidence="7" type="ORF">EURHEDRAFT_337483</name>
</gene>
<dbReference type="EMBL" id="KK088417">
    <property type="protein sequence ID" value="EYE96758.1"/>
    <property type="molecule type" value="Genomic_DNA"/>
</dbReference>
<keyword evidence="3 6" id="KW-0812">Transmembrane</keyword>
<sequence length="544" mass="60171">MKLDTILKRLEVDDEGGSIPNRWMNTDIKPVEAGRRTWGFWTFHNFWILINSNISTYMTGSSLIANGLTWWQAIVAIVVGNLLVVVFVVLNSLPGAYYHLGFPVVNRYVWGLYGSQFVLWNRILLSLVWYAFQAWIGGECIYVCLQAIWPSLETRIPNHMPPSTGMTTANFVSYIVFTVISLPMIYIKPHKLQIFFYVSAAIILIFEIVVLIWSLATMGERGFGDTMSDKNDGYSGWNIAFGIVSTIGGIAAGILNQNDYARFAKRPRDAILGQLISCPMYAIACSVIGILVTAATQERYGEALWNLPDLLGAVIRQGGSRSRTAAFFGGAALAISQIGVNVPGNALSGGFDLAATFPKYINLRRGAYITALLSVVCNPWKLVNTATTFLSVLSSYSVFLGPMIGIMIASYLVVHRRRIKVEDLFPMQSPRDSIYWYSYGVNWRAAIAWICGTTPSLPGFIASVNTSFTVPVGLTHLYYICFLTGFTISAAVYCILHYVFPVSEAQRFVDSAGPVKVLIRAYREEWDGGAEEVEGVVGVRDGKV</sequence>
<accession>A0A017SIH1</accession>
<proteinExistence type="inferred from homology"/>
<dbReference type="Pfam" id="PF02133">
    <property type="entry name" value="Transp_cyt_pur"/>
    <property type="match status" value="1"/>
</dbReference>
<dbReference type="Gene3D" id="1.10.4160.10">
    <property type="entry name" value="Hydantoin permease"/>
    <property type="match status" value="1"/>
</dbReference>
<evidence type="ECO:0000256" key="2">
    <source>
        <dbReference type="ARBA" id="ARBA00008974"/>
    </source>
</evidence>
<feature type="transmembrane region" description="Helical" evidence="6">
    <location>
        <begin position="127"/>
        <end position="149"/>
    </location>
</feature>
<dbReference type="InterPro" id="IPR001248">
    <property type="entry name" value="Pur-cyt_permease"/>
</dbReference>
<reference evidence="8" key="1">
    <citation type="journal article" date="2014" name="Nat. Commun.">
        <title>Genomic adaptations of the halophilic Dead Sea filamentous fungus Eurotium rubrum.</title>
        <authorList>
            <person name="Kis-Papo T."/>
            <person name="Weig A.R."/>
            <person name="Riley R."/>
            <person name="Persoh D."/>
            <person name="Salamov A."/>
            <person name="Sun H."/>
            <person name="Lipzen A."/>
            <person name="Wasser S.P."/>
            <person name="Rambold G."/>
            <person name="Grigoriev I.V."/>
            <person name="Nevo E."/>
        </authorList>
    </citation>
    <scope>NUCLEOTIDE SEQUENCE [LARGE SCALE GENOMIC DNA]</scope>
    <source>
        <strain evidence="8">CBS 135680</strain>
    </source>
</reference>
<dbReference type="PANTHER" id="PTHR30618">
    <property type="entry name" value="NCS1 FAMILY PURINE/PYRIMIDINE TRANSPORTER"/>
    <property type="match status" value="1"/>
</dbReference>
<feature type="transmembrane region" description="Helical" evidence="6">
    <location>
        <begin position="389"/>
        <end position="414"/>
    </location>
</feature>
<evidence type="ECO:0000256" key="4">
    <source>
        <dbReference type="ARBA" id="ARBA00022989"/>
    </source>
</evidence>